<sequence length="557" mass="58934">MPVLVDPTDKDAVEANGEPAKRAADEIDPSGEGRVVRLRETITRCRAHAEPVVSAVTICFRAYAMSRRAGSVRIRPPWSIVDAVPTPLGVLRAHQSRWFTGTTVAQRRQRVSVASLRHVVRQTVAATPEGIQVDGLDGAALRQLREKAHVSQATVAREAGVSVGHISRVETGSRAVSPAVVTGYESALKVRLRGAAVPHREPDGARLASYGTGEEADTMKRRAFTAAVAAIAAGGPLGEPVSRAVAALGSATIPHRVGLPDVVQVEQAADMFTTWDLRFGGGLAREMARTQLRWAVGLLPAHMSQPVRDRLNSAVGSLAERAAWSTFDAGEQDGARTLFKLALYAATDADDSDLRAHILSDVATQQLYLGSPHECLKIIRMAEGDDRVSPAVRFALHGVKARAFGALADADGTRQQIGLAEDAYADVTPETTPEWMTRFLNDAHVDSVTGQAAYSLAAATGAFSDDAGERLSRAVRGFTGGRARAVALCATRLAALHFRAGHLAEADRASRVALAAVPGLRSARITRDLRSMRAAAARHPGAGAVTADIDQAIACAA</sequence>
<feature type="domain" description="HTH cro/C1-type" evidence="1">
    <location>
        <begin position="141"/>
        <end position="195"/>
    </location>
</feature>
<accession>A0A4Q7ZU56</accession>
<dbReference type="InterPro" id="IPR001387">
    <property type="entry name" value="Cro/C1-type_HTH"/>
</dbReference>
<protein>
    <submittedName>
        <fullName evidence="2">Helix-turn-helix protein</fullName>
    </submittedName>
</protein>
<dbReference type="InterPro" id="IPR010982">
    <property type="entry name" value="Lambda_DNA-bd_dom_sf"/>
</dbReference>
<organism evidence="2 3">
    <name type="scientific">Krasilnikovia cinnamomea</name>
    <dbReference type="NCBI Taxonomy" id="349313"/>
    <lineage>
        <taxon>Bacteria</taxon>
        <taxon>Bacillati</taxon>
        <taxon>Actinomycetota</taxon>
        <taxon>Actinomycetes</taxon>
        <taxon>Micromonosporales</taxon>
        <taxon>Micromonosporaceae</taxon>
        <taxon>Krasilnikovia</taxon>
    </lineage>
</organism>
<evidence type="ECO:0000313" key="3">
    <source>
        <dbReference type="Proteomes" id="UP000292564"/>
    </source>
</evidence>
<gene>
    <name evidence="2" type="ORF">EV385_6382</name>
</gene>
<dbReference type="Pfam" id="PF13560">
    <property type="entry name" value="HTH_31"/>
    <property type="match status" value="1"/>
</dbReference>
<proteinExistence type="predicted"/>
<reference evidence="2 3" key="1">
    <citation type="submission" date="2019-02" db="EMBL/GenBank/DDBJ databases">
        <title>Sequencing the genomes of 1000 actinobacteria strains.</title>
        <authorList>
            <person name="Klenk H.-P."/>
        </authorList>
    </citation>
    <scope>NUCLEOTIDE SEQUENCE [LARGE SCALE GENOMIC DNA]</scope>
    <source>
        <strain evidence="2 3">DSM 45162</strain>
    </source>
</reference>
<dbReference type="PROSITE" id="PS50943">
    <property type="entry name" value="HTH_CROC1"/>
    <property type="match status" value="1"/>
</dbReference>
<keyword evidence="3" id="KW-1185">Reference proteome</keyword>
<dbReference type="SUPFAM" id="SSF47413">
    <property type="entry name" value="lambda repressor-like DNA-binding domains"/>
    <property type="match status" value="1"/>
</dbReference>
<comment type="caution">
    <text evidence="2">The sequence shown here is derived from an EMBL/GenBank/DDBJ whole genome shotgun (WGS) entry which is preliminary data.</text>
</comment>
<dbReference type="EMBL" id="SHKY01000001">
    <property type="protein sequence ID" value="RZU54431.1"/>
    <property type="molecule type" value="Genomic_DNA"/>
</dbReference>
<dbReference type="CDD" id="cd00093">
    <property type="entry name" value="HTH_XRE"/>
    <property type="match status" value="1"/>
</dbReference>
<dbReference type="Proteomes" id="UP000292564">
    <property type="component" value="Unassembled WGS sequence"/>
</dbReference>
<evidence type="ECO:0000313" key="2">
    <source>
        <dbReference type="EMBL" id="RZU54431.1"/>
    </source>
</evidence>
<dbReference type="SMART" id="SM00530">
    <property type="entry name" value="HTH_XRE"/>
    <property type="match status" value="1"/>
</dbReference>
<name>A0A4Q7ZU56_9ACTN</name>
<evidence type="ECO:0000259" key="1">
    <source>
        <dbReference type="PROSITE" id="PS50943"/>
    </source>
</evidence>
<dbReference type="Gene3D" id="1.10.260.40">
    <property type="entry name" value="lambda repressor-like DNA-binding domains"/>
    <property type="match status" value="1"/>
</dbReference>
<dbReference type="GO" id="GO:0003677">
    <property type="term" value="F:DNA binding"/>
    <property type="evidence" value="ECO:0007669"/>
    <property type="project" value="InterPro"/>
</dbReference>
<dbReference type="AlphaFoldDB" id="A0A4Q7ZU56"/>